<evidence type="ECO:0000313" key="20">
    <source>
        <dbReference type="Proteomes" id="UP000091929"/>
    </source>
</evidence>
<dbReference type="Proteomes" id="UP000091929">
    <property type="component" value="Unassembled WGS sequence"/>
</dbReference>
<evidence type="ECO:0000256" key="12">
    <source>
        <dbReference type="ARBA" id="ARBA00048670"/>
    </source>
</evidence>
<dbReference type="PATRIC" id="fig|1706437.3.peg.408"/>
<dbReference type="EC" id="2.2.1.6" evidence="13"/>
<dbReference type="GO" id="GO:0050660">
    <property type="term" value="F:flavin adenine dinucleotide binding"/>
    <property type="evidence" value="ECO:0007669"/>
    <property type="project" value="InterPro"/>
</dbReference>
<dbReference type="EMBL" id="LNGF01000006">
    <property type="protein sequence ID" value="KYC48394.1"/>
    <property type="molecule type" value="Genomic_DNA"/>
</dbReference>
<evidence type="ECO:0000313" key="19">
    <source>
        <dbReference type="EMBL" id="KYC48988.1"/>
    </source>
</evidence>
<dbReference type="InterPro" id="IPR045229">
    <property type="entry name" value="TPP_enz"/>
</dbReference>
<accession>A0A150IHX4</accession>
<dbReference type="AlphaFoldDB" id="A0A150IUR0"/>
<dbReference type="CDD" id="cd07035">
    <property type="entry name" value="TPP_PYR_POX_like"/>
    <property type="match status" value="1"/>
</dbReference>
<evidence type="ECO:0000256" key="10">
    <source>
        <dbReference type="ARBA" id="ARBA00023052"/>
    </source>
</evidence>
<evidence type="ECO:0000259" key="15">
    <source>
        <dbReference type="Pfam" id="PF02775"/>
    </source>
</evidence>
<dbReference type="NCBIfam" id="TIGR00118">
    <property type="entry name" value="acolac_lg"/>
    <property type="match status" value="1"/>
</dbReference>
<evidence type="ECO:0000256" key="6">
    <source>
        <dbReference type="ARBA" id="ARBA00022679"/>
    </source>
</evidence>
<evidence type="ECO:0000256" key="7">
    <source>
        <dbReference type="ARBA" id="ARBA00022723"/>
    </source>
</evidence>
<dbReference type="GO" id="GO:0009099">
    <property type="term" value="P:L-valine biosynthetic process"/>
    <property type="evidence" value="ECO:0007669"/>
    <property type="project" value="UniProtKB-UniPathway"/>
</dbReference>
<name>A0A150IUR0_9EURY</name>
<keyword evidence="11 13" id="KW-0100">Branched-chain amino acid biosynthesis</keyword>
<comment type="pathway">
    <text evidence="1 13">Amino-acid biosynthesis; L-isoleucine biosynthesis; L-isoleucine from 2-oxobutanoate: step 1/4.</text>
</comment>
<dbReference type="SUPFAM" id="SSF52518">
    <property type="entry name" value="Thiamin diphosphate-binding fold (THDP-binding)"/>
    <property type="match status" value="2"/>
</dbReference>
<dbReference type="InterPro" id="IPR011766">
    <property type="entry name" value="TPP_enzyme_TPP-bd"/>
</dbReference>
<dbReference type="Pfam" id="PF02776">
    <property type="entry name" value="TPP_enzyme_N"/>
    <property type="match status" value="1"/>
</dbReference>
<evidence type="ECO:0000256" key="4">
    <source>
        <dbReference type="ARBA" id="ARBA00022605"/>
    </source>
</evidence>
<dbReference type="Pfam" id="PF00205">
    <property type="entry name" value="TPP_enzyme_M"/>
    <property type="match status" value="1"/>
</dbReference>
<evidence type="ECO:0000259" key="16">
    <source>
        <dbReference type="Pfam" id="PF02776"/>
    </source>
</evidence>
<dbReference type="Pfam" id="PF02775">
    <property type="entry name" value="TPP_enzyme_C"/>
    <property type="match status" value="1"/>
</dbReference>
<evidence type="ECO:0000256" key="2">
    <source>
        <dbReference type="ARBA" id="ARBA00005025"/>
    </source>
</evidence>
<dbReference type="PANTHER" id="PTHR18968">
    <property type="entry name" value="THIAMINE PYROPHOSPHATE ENZYMES"/>
    <property type="match status" value="1"/>
</dbReference>
<evidence type="ECO:0000313" key="17">
    <source>
        <dbReference type="EMBL" id="KYC44586.1"/>
    </source>
</evidence>
<dbReference type="InterPro" id="IPR039368">
    <property type="entry name" value="AHAS_TPP"/>
</dbReference>
<dbReference type="GO" id="GO:0009097">
    <property type="term" value="P:isoleucine biosynthetic process"/>
    <property type="evidence" value="ECO:0007669"/>
    <property type="project" value="UniProtKB-UniPathway"/>
</dbReference>
<feature type="domain" description="Thiamine pyrophosphate enzyme N-terminal TPP-binding" evidence="16">
    <location>
        <begin position="6"/>
        <end position="120"/>
    </location>
</feature>
<dbReference type="FunFam" id="3.40.50.970:FF:000007">
    <property type="entry name" value="Acetolactate synthase"/>
    <property type="match status" value="1"/>
</dbReference>
<dbReference type="Proteomes" id="UP000092403">
    <property type="component" value="Unassembled WGS sequence"/>
</dbReference>
<dbReference type="InterPro" id="IPR000399">
    <property type="entry name" value="TPP-bd_CS"/>
</dbReference>
<dbReference type="PATRIC" id="fig|1706436.3.peg.1627"/>
<keyword evidence="4 13" id="KW-0028">Amino-acid biosynthesis</keyword>
<organism evidence="18 20">
    <name type="scientific">Candidatus Methanofastidiosum methylothiophilum</name>
    <dbReference type="NCBI Taxonomy" id="1705564"/>
    <lineage>
        <taxon>Archaea</taxon>
        <taxon>Methanobacteriati</taxon>
        <taxon>Methanobacteriota</taxon>
        <taxon>Stenosarchaea group</taxon>
        <taxon>Candidatus Methanofastidiosia</taxon>
        <taxon>Candidatus Methanofastidiosales</taxon>
        <taxon>Candidatus Methanofastidiosaceae</taxon>
        <taxon>Candidatus Methanofastidiosum</taxon>
    </lineage>
</organism>
<sequence length="572" mass="62219">MNEGLKGTEIVVKCLKEEKVKHLFGFPGGQLIPLYDQLYEETDIRSILVRHEQGAAHAADGYARASGDPGVCMATSGPGATNLITGLLNATMDSIPVVAFTAQVPTKAIGTDAFQEADTFGITMPITKHNFLVKSTDTLSWTIKGAFKIANTGRKGAVVIDLPNDVQQKRSKEYHHGEVKFAGYNPSIVPNPLQLKRIAQKLVEAERPLILAGGGVILANATEDLRILAEYLGAGVATTLMGKGAIPENHPLSLGMVGMHGRLGANKMINNCDVLLVIGCRFSDRTTGWGLESFAPDAIKIHCDIDSSELNKNIPVDFPLVGDANLVIRDLIKFIKKYEDVKKDTNIWRKRVNQLHSMCEECETVKPNGSKLTPEIIIKTINNFLDDNAIVTTEVGQNQMFAAHYYITKKPRQFISSGGLGTMGFGFPAAIGAKVAKPESQVLDIAGDGSFLMVCQELATAMSEDIPVVVAVLNNSFLGMVRQWQELFWDKRYAGTKLGTIPDFVKLAESFGAYGERVEKASDIEKALKNAFDSGIVSVLDFKIESETNILPMIPPGGRVDEMIGVGRCRHK</sequence>
<evidence type="ECO:0000256" key="1">
    <source>
        <dbReference type="ARBA" id="ARBA00004974"/>
    </source>
</evidence>
<comment type="catalytic activity">
    <reaction evidence="12 13">
        <text>2 pyruvate + H(+) = (2S)-2-acetolactate + CO2</text>
        <dbReference type="Rhea" id="RHEA:25249"/>
        <dbReference type="ChEBI" id="CHEBI:15361"/>
        <dbReference type="ChEBI" id="CHEBI:15378"/>
        <dbReference type="ChEBI" id="CHEBI:16526"/>
        <dbReference type="ChEBI" id="CHEBI:58476"/>
        <dbReference type="EC" id="2.2.1.6"/>
    </reaction>
</comment>
<dbReference type="FunFam" id="3.40.50.970:FF:000016">
    <property type="entry name" value="Acetolactate synthase"/>
    <property type="match status" value="1"/>
</dbReference>
<dbReference type="PROSITE" id="PS00187">
    <property type="entry name" value="TPP_ENZYMES"/>
    <property type="match status" value="1"/>
</dbReference>
<evidence type="ECO:0000313" key="18">
    <source>
        <dbReference type="EMBL" id="KYC48394.1"/>
    </source>
</evidence>
<dbReference type="EMBL" id="LNJC01000053">
    <property type="protein sequence ID" value="KYC48988.1"/>
    <property type="molecule type" value="Genomic_DNA"/>
</dbReference>
<dbReference type="UniPathway" id="UPA00049">
    <property type="reaction ID" value="UER00059"/>
</dbReference>
<keyword evidence="10 13" id="KW-0786">Thiamine pyrophosphate</keyword>
<dbReference type="FunFam" id="3.40.50.1220:FF:000008">
    <property type="entry name" value="Acetolactate synthase"/>
    <property type="match status" value="1"/>
</dbReference>
<dbReference type="InterPro" id="IPR029035">
    <property type="entry name" value="DHS-like_NAD/FAD-binding_dom"/>
</dbReference>
<dbReference type="Gene3D" id="3.40.50.1220">
    <property type="entry name" value="TPP-binding domain"/>
    <property type="match status" value="1"/>
</dbReference>
<comment type="pathway">
    <text evidence="2 13">Amino-acid biosynthesis; L-valine biosynthesis; L-valine from pyruvate: step 1/4.</text>
</comment>
<dbReference type="GO" id="GO:0000287">
    <property type="term" value="F:magnesium ion binding"/>
    <property type="evidence" value="ECO:0007669"/>
    <property type="project" value="UniProtKB-UniRule"/>
</dbReference>
<proteinExistence type="inferred from homology"/>
<accession>A0A150IUR0</accession>
<evidence type="ECO:0000256" key="9">
    <source>
        <dbReference type="ARBA" id="ARBA00022842"/>
    </source>
</evidence>
<feature type="domain" description="Thiamine pyrophosphate enzyme central" evidence="14">
    <location>
        <begin position="195"/>
        <end position="331"/>
    </location>
</feature>
<evidence type="ECO:0000256" key="5">
    <source>
        <dbReference type="ARBA" id="ARBA00022630"/>
    </source>
</evidence>
<dbReference type="InterPro" id="IPR012846">
    <property type="entry name" value="Acetolactate_synth_lsu"/>
</dbReference>
<keyword evidence="8" id="KW-0274">FAD</keyword>
<dbReference type="GO" id="GO:0030976">
    <property type="term" value="F:thiamine pyrophosphate binding"/>
    <property type="evidence" value="ECO:0007669"/>
    <property type="project" value="UniProtKB-UniRule"/>
</dbReference>
<feature type="domain" description="Thiamine pyrophosphate enzyme TPP-binding" evidence="15">
    <location>
        <begin position="395"/>
        <end position="541"/>
    </location>
</feature>
<comment type="caution">
    <text evidence="18">The sequence shown here is derived from an EMBL/GenBank/DDBJ whole genome shotgun (WGS) entry which is preliminary data.</text>
</comment>
<accession>A0A150IVT4</accession>
<dbReference type="Gene3D" id="3.40.50.970">
    <property type="match status" value="2"/>
</dbReference>
<evidence type="ECO:0000313" key="21">
    <source>
        <dbReference type="Proteomes" id="UP000092401"/>
    </source>
</evidence>
<evidence type="ECO:0000256" key="8">
    <source>
        <dbReference type="ARBA" id="ARBA00022827"/>
    </source>
</evidence>
<dbReference type="UniPathway" id="UPA00047">
    <property type="reaction ID" value="UER00055"/>
</dbReference>
<dbReference type="PATRIC" id="fig|1706438.3.peg.1735"/>
<comment type="similarity">
    <text evidence="3 13">Belongs to the TPP enzyme family.</text>
</comment>
<dbReference type="InterPro" id="IPR029061">
    <property type="entry name" value="THDP-binding"/>
</dbReference>
<evidence type="ECO:0000256" key="13">
    <source>
        <dbReference type="RuleBase" id="RU003591"/>
    </source>
</evidence>
<dbReference type="GO" id="GO:0005948">
    <property type="term" value="C:acetolactate synthase complex"/>
    <property type="evidence" value="ECO:0007669"/>
    <property type="project" value="TreeGrafter"/>
</dbReference>
<dbReference type="InterPro" id="IPR012000">
    <property type="entry name" value="Thiamin_PyroP_enz_cen_dom"/>
</dbReference>
<keyword evidence="9 13" id="KW-0460">Magnesium</keyword>
<keyword evidence="6 13" id="KW-0808">Transferase</keyword>
<dbReference type="SUPFAM" id="SSF52467">
    <property type="entry name" value="DHS-like NAD/FAD-binding domain"/>
    <property type="match status" value="1"/>
</dbReference>
<dbReference type="CDD" id="cd02015">
    <property type="entry name" value="TPP_AHAS"/>
    <property type="match status" value="1"/>
</dbReference>
<keyword evidence="5" id="KW-0285">Flavoprotein</keyword>
<comment type="cofactor">
    <cofactor evidence="13">
        <name>thiamine diphosphate</name>
        <dbReference type="ChEBI" id="CHEBI:58937"/>
    </cofactor>
    <text evidence="13">Binds 1 thiamine pyrophosphate per subunit.</text>
</comment>
<dbReference type="GO" id="GO:0044272">
    <property type="term" value="P:sulfur compound biosynthetic process"/>
    <property type="evidence" value="ECO:0007669"/>
    <property type="project" value="UniProtKB-ARBA"/>
</dbReference>
<reference evidence="20 21" key="1">
    <citation type="journal article" date="2016" name="ISME J.">
        <title>Chasing the elusive Euryarchaeota class WSA2: genomes reveal a uniquely fastidious methyl-reducing methanogen.</title>
        <authorList>
            <person name="Nobu M.K."/>
            <person name="Narihiro T."/>
            <person name="Kuroda K."/>
            <person name="Mei R."/>
            <person name="Liu W.T."/>
        </authorList>
    </citation>
    <scope>NUCLEOTIDE SEQUENCE [LARGE SCALE GENOMIC DNA]</scope>
    <source>
        <strain evidence="17">B03fssc0709_Meth_Bin005</strain>
        <strain evidence="18">B15fssc0709_Meth_Bin003</strain>
        <strain evidence="19">BMIXfssc0709_Meth_Bin006</strain>
    </source>
</reference>
<comment type="cofactor">
    <cofactor evidence="13">
        <name>Mg(2+)</name>
        <dbReference type="ChEBI" id="CHEBI:18420"/>
    </cofactor>
    <text evidence="13">Binds 1 Mg(2+) ion per subunit.</text>
</comment>
<dbReference type="Proteomes" id="UP000092401">
    <property type="component" value="Unassembled WGS sequence"/>
</dbReference>
<dbReference type="PANTHER" id="PTHR18968:SF13">
    <property type="entry name" value="ACETOLACTATE SYNTHASE CATALYTIC SUBUNIT, MITOCHONDRIAL"/>
    <property type="match status" value="1"/>
</dbReference>
<evidence type="ECO:0000256" key="3">
    <source>
        <dbReference type="ARBA" id="ARBA00007812"/>
    </source>
</evidence>
<dbReference type="InterPro" id="IPR012001">
    <property type="entry name" value="Thiamin_PyroP_enz_TPP-bd_dom"/>
</dbReference>
<keyword evidence="7 13" id="KW-0479">Metal-binding</keyword>
<evidence type="ECO:0000259" key="14">
    <source>
        <dbReference type="Pfam" id="PF00205"/>
    </source>
</evidence>
<gene>
    <name evidence="17" type="ORF">APG10_01610</name>
    <name evidence="18" type="ORF">APG11_00407</name>
    <name evidence="19" type="ORF">APG12_01730</name>
</gene>
<dbReference type="EMBL" id="LNGE01000054">
    <property type="protein sequence ID" value="KYC44586.1"/>
    <property type="molecule type" value="Genomic_DNA"/>
</dbReference>
<dbReference type="GO" id="GO:0003984">
    <property type="term" value="F:acetolactate synthase activity"/>
    <property type="evidence" value="ECO:0007669"/>
    <property type="project" value="UniProtKB-EC"/>
</dbReference>
<protein>
    <recommendedName>
        <fullName evidence="13">Acetolactate synthase</fullName>
        <ecNumber evidence="13">2.2.1.6</ecNumber>
    </recommendedName>
</protein>
<evidence type="ECO:0000256" key="11">
    <source>
        <dbReference type="ARBA" id="ARBA00023304"/>
    </source>
</evidence>